<sequence length="1070" mass="124724">MLNVQYESDDDSSANLENPNIFISQALSSNGEEKHQSSDRIDLSSNIKPNIIKNESSSFGYASEDDQGENKKMNNNNSHATSKSEQSSNSIIQVEIEQQQPAELEEIVKMFAHDLQQSIRQRFKNKSYSHKITTNKKLPFEIQAKMGQANNLYAFNKFKEAIEILEEIITKMPDHAESYSTISSIYEEMGDYEKSLNFGVMAAFLLKTDVERWQKCANIAKFLRKLPIAIYCMNRAIKQTSQTTDIDEIIKMKFEKISIYKMQNDYSSAVRTLQKMIKKFITDYRRSYILNKALAQTFFEQGQQSKSFEVLDQMVELNKNDNNHLLEILLLYGDIARQTNQLEEFMKQMKRQTIKETLENLKKQSEYKIKVFQIQVRKFMCLIEEGSSSTQIDDFIKSISEFQRLNITDKLDQYQKVVSSILMLADCIENKANDVTSTIRIYESLLNFSLQIDQPNILYKLGTLYQKVIHSFNDYNVQFDDYNLAKEALEQAFIKCPIVQNGQIRIELSSVYNHLGMNKKALEILQNPFPTQQAEQTESILQKRTHKERKMDDEDIIFSDESENEGFDKGNDTLEQMIGKSKLPWRKFIVNGQMNLTGSENSSDCQTDSMMQTLNGMSSMQGTHSLFEPFKKPQFDDKEFLLKRNRRIQKRAIIKKDIEKETQSEMKQKMSKLKMDLMQFQASKYILILEQCKLHIKLNEIDQLSLTLNGEIQKILDNMILRQELQDLSYKQNVKGDTPQKEAFFIRKLTNSDSEREIGRIVHSAKFKFIEEIDQYPTVLTQIKPEELVDILFNYLKSLIQSEKYQLASEIIDLLNQVELLKQIISTNENLNKIFYEISTIAYFLSDQNKKAYKALRQISNQQDILNWAMMGSIISKNDDSSFCRSYFKRILQSKQIFNPFILMILGNNYLQKQQIELALRHYWLLNKAYHNKNSLLNLIIAITYLSQSYQRTNEDKEKSVKRALAFLMRYSETREDKIEVQYNVARALQFMGLNINAKEIYESIIALNKEQLNDNQKQIYTMAVFNLCQMIKGAGINSGITLLEGCQIERIKNNDLQRAHDLIMTNIII</sequence>
<keyword evidence="3" id="KW-1185">Reference proteome</keyword>
<reference evidence="2 3" key="1">
    <citation type="submission" date="2014-06" db="EMBL/GenBank/DDBJ databases">
        <authorList>
            <person name="Swart Estienne"/>
        </authorList>
    </citation>
    <scope>NUCLEOTIDE SEQUENCE [LARGE SCALE GENOMIC DNA]</scope>
    <source>
        <strain evidence="2 3">130c</strain>
    </source>
</reference>
<dbReference type="EMBL" id="CCKQ01005223">
    <property type="protein sequence ID" value="CDW76383.1"/>
    <property type="molecule type" value="Genomic_DNA"/>
</dbReference>
<feature type="compositionally biased region" description="Polar residues" evidence="1">
    <location>
        <begin position="533"/>
        <end position="542"/>
    </location>
</feature>
<proteinExistence type="predicted"/>
<dbReference type="InterPro" id="IPR019734">
    <property type="entry name" value="TPR_rpt"/>
</dbReference>
<dbReference type="PANTHER" id="PTHR23082:SF0">
    <property type="entry name" value="GENERAL TRANSCRIPTION FACTOR 3C POLYPEPTIDE 3"/>
    <property type="match status" value="1"/>
</dbReference>
<evidence type="ECO:0000256" key="1">
    <source>
        <dbReference type="SAM" id="MobiDB-lite"/>
    </source>
</evidence>
<gene>
    <name evidence="2" type="primary">Contig18912.g20069</name>
    <name evidence="2" type="ORF">STYLEM_5383</name>
</gene>
<evidence type="ECO:0000313" key="2">
    <source>
        <dbReference type="EMBL" id="CDW76383.1"/>
    </source>
</evidence>
<dbReference type="PANTHER" id="PTHR23082">
    <property type="entry name" value="TRANSCRIPTION INITIATION FACTOR IIIC TFIIIC , POLYPEPTIDE 3-RELATED"/>
    <property type="match status" value="1"/>
</dbReference>
<dbReference type="Gene3D" id="1.25.40.10">
    <property type="entry name" value="Tetratricopeptide repeat domain"/>
    <property type="match status" value="2"/>
</dbReference>
<dbReference type="SMART" id="SM00028">
    <property type="entry name" value="TPR"/>
    <property type="match status" value="5"/>
</dbReference>
<feature type="region of interest" description="Disordered" evidence="1">
    <location>
        <begin position="533"/>
        <end position="554"/>
    </location>
</feature>
<dbReference type="InterPro" id="IPR039340">
    <property type="entry name" value="Tfc4/TFIIIC-102/Sfc4"/>
</dbReference>
<feature type="compositionally biased region" description="Polar residues" evidence="1">
    <location>
        <begin position="73"/>
        <end position="89"/>
    </location>
</feature>
<protein>
    <submittedName>
        <fullName evidence="2">General transcription factor 3c polypeptide 3</fullName>
    </submittedName>
</protein>
<organism evidence="2 3">
    <name type="scientific">Stylonychia lemnae</name>
    <name type="common">Ciliate</name>
    <dbReference type="NCBI Taxonomy" id="5949"/>
    <lineage>
        <taxon>Eukaryota</taxon>
        <taxon>Sar</taxon>
        <taxon>Alveolata</taxon>
        <taxon>Ciliophora</taxon>
        <taxon>Intramacronucleata</taxon>
        <taxon>Spirotrichea</taxon>
        <taxon>Stichotrichia</taxon>
        <taxon>Sporadotrichida</taxon>
        <taxon>Oxytrichidae</taxon>
        <taxon>Stylonychinae</taxon>
        <taxon>Stylonychia</taxon>
    </lineage>
</organism>
<dbReference type="GO" id="GO:0006383">
    <property type="term" value="P:transcription by RNA polymerase III"/>
    <property type="evidence" value="ECO:0007669"/>
    <property type="project" value="InterPro"/>
</dbReference>
<feature type="compositionally biased region" description="Basic and acidic residues" evidence="1">
    <location>
        <begin position="31"/>
        <end position="42"/>
    </location>
</feature>
<feature type="region of interest" description="Disordered" evidence="1">
    <location>
        <begin position="1"/>
        <end position="20"/>
    </location>
</feature>
<dbReference type="AlphaFoldDB" id="A0A078A4G6"/>
<dbReference type="GO" id="GO:0000127">
    <property type="term" value="C:transcription factor TFIIIC complex"/>
    <property type="evidence" value="ECO:0007669"/>
    <property type="project" value="TreeGrafter"/>
</dbReference>
<name>A0A078A4G6_STYLE</name>
<accession>A0A078A4G6</accession>
<feature type="compositionally biased region" description="Polar residues" evidence="1">
    <location>
        <begin position="43"/>
        <end position="60"/>
    </location>
</feature>
<evidence type="ECO:0000313" key="3">
    <source>
        <dbReference type="Proteomes" id="UP000039865"/>
    </source>
</evidence>
<dbReference type="OrthoDB" id="9991317at2759"/>
<feature type="region of interest" description="Disordered" evidence="1">
    <location>
        <begin position="25"/>
        <end position="89"/>
    </location>
</feature>
<dbReference type="Proteomes" id="UP000039865">
    <property type="component" value="Unassembled WGS sequence"/>
</dbReference>
<dbReference type="InterPro" id="IPR011990">
    <property type="entry name" value="TPR-like_helical_dom_sf"/>
</dbReference>
<dbReference type="SUPFAM" id="SSF48452">
    <property type="entry name" value="TPR-like"/>
    <property type="match status" value="2"/>
</dbReference>
<dbReference type="InParanoid" id="A0A078A4G6"/>